<dbReference type="EMBL" id="JBDPZD010000001">
    <property type="protein sequence ID" value="MEO3690656.1"/>
    <property type="molecule type" value="Genomic_DNA"/>
</dbReference>
<dbReference type="SUPFAM" id="SSF63825">
    <property type="entry name" value="YWTD domain"/>
    <property type="match status" value="1"/>
</dbReference>
<evidence type="ECO:0000256" key="1">
    <source>
        <dbReference type="SAM" id="SignalP"/>
    </source>
</evidence>
<reference evidence="2 3" key="1">
    <citation type="submission" date="2024-05" db="EMBL/GenBank/DDBJ databases">
        <title>Roseateles sp. DJS-2-20 16S ribosomal RNA gene Genome sequencing and assembly.</title>
        <authorList>
            <person name="Woo H."/>
        </authorList>
    </citation>
    <scope>NUCLEOTIDE SEQUENCE [LARGE SCALE GENOMIC DNA]</scope>
    <source>
        <strain evidence="2 3">DJS-2-20</strain>
    </source>
</reference>
<feature type="signal peptide" evidence="1">
    <location>
        <begin position="1"/>
        <end position="24"/>
    </location>
</feature>
<gene>
    <name evidence="2" type="ORF">ABDJ85_04195</name>
</gene>
<dbReference type="NCBIfam" id="TIGR03118">
    <property type="entry name" value="PEPCTERM_chp_1"/>
    <property type="match status" value="1"/>
</dbReference>
<comment type="caution">
    <text evidence="2">The sequence shown here is derived from an EMBL/GenBank/DDBJ whole genome shotgun (WGS) entry which is preliminary data.</text>
</comment>
<evidence type="ECO:0000313" key="2">
    <source>
        <dbReference type="EMBL" id="MEO3690656.1"/>
    </source>
</evidence>
<name>A0ABV0FZQ2_9BURK</name>
<sequence length="444" mass="46733">MMSALTRTAAAAAFTLLLAHTATAASSSYRSTVLVANSEKYAPTAFVDPNLVNPWGLALRPPGAGGHIWVSNAGTGTTTTYIGDVGGTPLYQDGLKVVPIISSARDLHPDMPPGADGMAQVTGQVYNAASDRPGQPVEFFVQGPAINYANGASTGVNAGAAKFVFVTQDGTINAWRSNTASGMLEAVVVKDYSTMDDFMAQGLKARPGFNGVAMTTDGWTLNAKGEKVADNRLFAADFAAGRVMSFDNQWNDITASTPFARPTGLTEIWHPFNVQVLGDGRVYVAWTENALEIDEPTEEIPGLGRIAAYDRNGNLLQDYTASSKLNNPWGMAIAPDSFGALAGALLVANFGDGTIAAYDRTTGADLGYVRGPDGQPLVIDGIWGIAFGNGVALGDANALYYTAGPDEERDGVFGRINLTSAVPEPQIWALMLAGGVWLARRARR</sequence>
<dbReference type="Proteomes" id="UP001495147">
    <property type="component" value="Unassembled WGS sequence"/>
</dbReference>
<accession>A0ABV0FZQ2</accession>
<dbReference type="RefSeq" id="WP_347703480.1">
    <property type="nucleotide sequence ID" value="NZ_JBDPZD010000001.1"/>
</dbReference>
<dbReference type="InterPro" id="IPR011042">
    <property type="entry name" value="6-blade_b-propeller_TolB-like"/>
</dbReference>
<dbReference type="InterPro" id="IPR017549">
    <property type="entry name" value="APMV_L690"/>
</dbReference>
<keyword evidence="3" id="KW-1185">Reference proteome</keyword>
<dbReference type="Gene3D" id="2.120.10.30">
    <property type="entry name" value="TolB, C-terminal domain"/>
    <property type="match status" value="1"/>
</dbReference>
<dbReference type="SUPFAM" id="SSF101898">
    <property type="entry name" value="NHL repeat"/>
    <property type="match status" value="1"/>
</dbReference>
<keyword evidence="1" id="KW-0732">Signal</keyword>
<evidence type="ECO:0000313" key="3">
    <source>
        <dbReference type="Proteomes" id="UP001495147"/>
    </source>
</evidence>
<protein>
    <submittedName>
        <fullName evidence="2">TIGR03118 family protein</fullName>
    </submittedName>
</protein>
<proteinExistence type="predicted"/>
<feature type="chain" id="PRO_5046828292" evidence="1">
    <location>
        <begin position="25"/>
        <end position="444"/>
    </location>
</feature>
<organism evidence="2 3">
    <name type="scientific">Roseateles paludis</name>
    <dbReference type="NCBI Taxonomy" id="3145238"/>
    <lineage>
        <taxon>Bacteria</taxon>
        <taxon>Pseudomonadati</taxon>
        <taxon>Pseudomonadota</taxon>
        <taxon>Betaproteobacteria</taxon>
        <taxon>Burkholderiales</taxon>
        <taxon>Sphaerotilaceae</taxon>
        <taxon>Roseateles</taxon>
    </lineage>
</organism>